<reference evidence="1" key="1">
    <citation type="submission" date="2022-11" db="EMBL/GenBank/DDBJ databases">
        <title>blaNDM-1 and qnrB1 co-producing ST413 Enterobacter.</title>
        <authorList>
            <person name="Halder G."/>
            <person name="Chaudhuri B."/>
            <person name="Dutta S."/>
        </authorList>
    </citation>
    <scope>NUCLEOTIDE SEQUENCE</scope>
    <source>
        <strain evidence="1">PEER684</strain>
    </source>
</reference>
<evidence type="ECO:0000313" key="2">
    <source>
        <dbReference type="Proteomes" id="UP001185068"/>
    </source>
</evidence>
<dbReference type="AlphaFoldDB" id="A0AAE4DWQ0"/>
<gene>
    <name evidence="1" type="ORF">MX989_10320</name>
</gene>
<evidence type="ECO:0000313" key="1">
    <source>
        <dbReference type="EMBL" id="MDR9946472.1"/>
    </source>
</evidence>
<organism evidence="1 2">
    <name type="scientific">Enterobacter sichuanensis</name>
    <dbReference type="NCBI Taxonomy" id="2071710"/>
    <lineage>
        <taxon>Bacteria</taxon>
        <taxon>Pseudomonadati</taxon>
        <taxon>Pseudomonadota</taxon>
        <taxon>Gammaproteobacteria</taxon>
        <taxon>Enterobacterales</taxon>
        <taxon>Enterobacteriaceae</taxon>
        <taxon>Enterobacter</taxon>
        <taxon>Enterobacter cloacae complex</taxon>
    </lineage>
</organism>
<dbReference type="RefSeq" id="WP_059387185.1">
    <property type="nucleotide sequence ID" value="NZ_JACWFD010000001.1"/>
</dbReference>
<sequence length="163" mass="19092">MYVDNITGEFFFHKNLALTPFITKKEIMESNCLNWEPWPDKGEKTVSYRTIFDIKGNKQGDIYLIVNFVQCNDINAIIGSWSFAPAKLIGGEQKKPEGKVTKRLRDWFKEKTNINLPIYGSWGHIDASYDYWNCSGTIFCNYRSSFRDDKSWKAYCKWNSIKL</sequence>
<dbReference type="Proteomes" id="UP001185068">
    <property type="component" value="Unassembled WGS sequence"/>
</dbReference>
<proteinExistence type="predicted"/>
<accession>A0AAE4DWQ0</accession>
<name>A0AAE4DWQ0_9ENTR</name>
<comment type="caution">
    <text evidence="1">The sequence shown here is derived from an EMBL/GenBank/DDBJ whole genome shotgun (WGS) entry which is preliminary data.</text>
</comment>
<protein>
    <submittedName>
        <fullName evidence="1">Uncharacterized protein</fullName>
    </submittedName>
</protein>
<dbReference type="EMBL" id="JALLIR010000001">
    <property type="protein sequence ID" value="MDR9946472.1"/>
    <property type="molecule type" value="Genomic_DNA"/>
</dbReference>